<keyword evidence="2" id="KW-1185">Reference proteome</keyword>
<protein>
    <recommendedName>
        <fullName evidence="3">N-acyl-D-glucosamine 2-epimerase</fullName>
    </recommendedName>
</protein>
<proteinExistence type="predicted"/>
<comment type="caution">
    <text evidence="1">The sequence shown here is derived from an EMBL/GenBank/DDBJ whole genome shotgun (WGS) entry which is preliminary data.</text>
</comment>
<evidence type="ECO:0008006" key="3">
    <source>
        <dbReference type="Google" id="ProtNLM"/>
    </source>
</evidence>
<sequence length="486" mass="55809">MNTKRMYQFFVMVLTIPLLFMSISFSWQSSKVYAKNEEKDLSEVALHGKSIQIDPLFGYYKDRSVKSIVDEIELAGYESVHYFVVNENQVDGELIDEFRNRGIAVWALVLGNGTYSTAAYPAEWPEWEMELVTPQNDGYTRLSPHSENYRQWKKDVLADLVLKYPFDGIEIAEPYFPEWNGFDTGNYGDIGPNAQKAFFEEYNESEIPDFTDETKSNYYLNDQELYDKWIQFRVDGVNSFLDELINGENGVKDVRPDILVATWSLAIDAGDDSFETLRERQGLDAAEMVGAVQPDIHFFQTHYPDWMRPDLPTDYIKHYRPFVEQLKNVHPNMPLGVQADIGSIQNMIKNQEWVDAFSDTAFAEGFQTWTAYEYFIGGHMYESIPTPMKAVRIDDHEVNISFNKRIDPNSVTDDAVTFVVNGETVLLEDVHYEVDGSILKITNMNLPVETFDVVFNGILDTPDLWLFGGYEANEIVENSSITVEGE</sequence>
<name>A0A2V3WA51_9BACI</name>
<gene>
    <name evidence="1" type="ORF">DFR56_1016</name>
</gene>
<dbReference type="Proteomes" id="UP000247978">
    <property type="component" value="Unassembled WGS sequence"/>
</dbReference>
<evidence type="ECO:0000313" key="1">
    <source>
        <dbReference type="EMBL" id="PXW90098.1"/>
    </source>
</evidence>
<dbReference type="RefSeq" id="WP_244916382.1">
    <property type="nucleotide sequence ID" value="NZ_JBHUHB010000001.1"/>
</dbReference>
<dbReference type="AlphaFoldDB" id="A0A2V3WA51"/>
<accession>A0A2V3WA51</accession>
<reference evidence="1 2" key="1">
    <citation type="submission" date="2018-05" db="EMBL/GenBank/DDBJ databases">
        <title>Genomic Encyclopedia of Type Strains, Phase IV (KMG-IV): sequencing the most valuable type-strain genomes for metagenomic binning, comparative biology and taxonomic classification.</title>
        <authorList>
            <person name="Goeker M."/>
        </authorList>
    </citation>
    <scope>NUCLEOTIDE SEQUENCE [LARGE SCALE GENOMIC DNA]</scope>
    <source>
        <strain evidence="1 2">DSM 28556</strain>
    </source>
</reference>
<evidence type="ECO:0000313" key="2">
    <source>
        <dbReference type="Proteomes" id="UP000247978"/>
    </source>
</evidence>
<dbReference type="EMBL" id="QJJQ01000001">
    <property type="protein sequence ID" value="PXW90098.1"/>
    <property type="molecule type" value="Genomic_DNA"/>
</dbReference>
<dbReference type="Gene3D" id="3.20.20.80">
    <property type="entry name" value="Glycosidases"/>
    <property type="match status" value="1"/>
</dbReference>
<organism evidence="1 2">
    <name type="scientific">Pseudogracilibacillus auburnensis</name>
    <dbReference type="NCBI Taxonomy" id="1494959"/>
    <lineage>
        <taxon>Bacteria</taxon>
        <taxon>Bacillati</taxon>
        <taxon>Bacillota</taxon>
        <taxon>Bacilli</taxon>
        <taxon>Bacillales</taxon>
        <taxon>Bacillaceae</taxon>
        <taxon>Pseudogracilibacillus</taxon>
    </lineage>
</organism>